<sequence>MNNAYTSNDHTNYLFDIASEYLEPALDRFAQFFIAPLFTESATEREHEKNIASDVWRISQLEKSLSDPKHDFSKFGTGNLATLEEIPKSKGILVRDELLGFHEKWYSSDIMSLAVLGSQSLDDLETMVRGKFSG</sequence>
<feature type="domain" description="Peptidase M16 C-terminal" evidence="8">
    <location>
        <begin position="95"/>
        <end position="133"/>
    </location>
</feature>
<dbReference type="Pfam" id="PF00675">
    <property type="entry name" value="Peptidase_M16"/>
    <property type="match status" value="1"/>
</dbReference>
<dbReference type="PANTHER" id="PTHR43690:SF18">
    <property type="entry name" value="INSULIN-DEGRADING ENZYME-RELATED"/>
    <property type="match status" value="1"/>
</dbReference>
<dbReference type="GO" id="GO:0046872">
    <property type="term" value="F:metal ion binding"/>
    <property type="evidence" value="ECO:0007669"/>
    <property type="project" value="UniProtKB-KW"/>
</dbReference>
<evidence type="ECO:0000313" key="9">
    <source>
        <dbReference type="EMBL" id="QQP57680.1"/>
    </source>
</evidence>
<keyword evidence="10" id="KW-1185">Reference proteome</keyword>
<dbReference type="AlphaFoldDB" id="A0A7T8QWH7"/>
<evidence type="ECO:0000259" key="7">
    <source>
        <dbReference type="Pfam" id="PF00675"/>
    </source>
</evidence>
<dbReference type="GO" id="GO:0051603">
    <property type="term" value="P:proteolysis involved in protein catabolic process"/>
    <property type="evidence" value="ECO:0007669"/>
    <property type="project" value="TreeGrafter"/>
</dbReference>
<comment type="similarity">
    <text evidence="1">Belongs to the peptidase M16 family.</text>
</comment>
<feature type="non-terminal residue" evidence="9">
    <location>
        <position position="1"/>
    </location>
</feature>
<dbReference type="InterPro" id="IPR011765">
    <property type="entry name" value="Pept_M16_N"/>
</dbReference>
<keyword evidence="4" id="KW-0378">Hydrolase</keyword>
<evidence type="ECO:0000313" key="10">
    <source>
        <dbReference type="Proteomes" id="UP000595437"/>
    </source>
</evidence>
<feature type="domain" description="Peptidase M16 N-terminal" evidence="7">
    <location>
        <begin position="3"/>
        <end position="54"/>
    </location>
</feature>
<evidence type="ECO:0000256" key="2">
    <source>
        <dbReference type="ARBA" id="ARBA00022670"/>
    </source>
</evidence>
<gene>
    <name evidence="9" type="ORF">FKW44_002750</name>
</gene>
<evidence type="ECO:0000256" key="5">
    <source>
        <dbReference type="ARBA" id="ARBA00022833"/>
    </source>
</evidence>
<protein>
    <submittedName>
        <fullName evidence="9">Metalloproteaselike</fullName>
    </submittedName>
</protein>
<dbReference type="Gene3D" id="3.30.830.10">
    <property type="entry name" value="Metalloenzyme, LuxS/M16 peptidase-like"/>
    <property type="match status" value="1"/>
</dbReference>
<reference evidence="10" key="1">
    <citation type="submission" date="2021-01" db="EMBL/GenBank/DDBJ databases">
        <title>Caligus Genome Assembly.</title>
        <authorList>
            <person name="Gallardo-Escarate C."/>
        </authorList>
    </citation>
    <scope>NUCLEOTIDE SEQUENCE [LARGE SCALE GENOMIC DNA]</scope>
</reference>
<dbReference type="Proteomes" id="UP000595437">
    <property type="component" value="Chromosome 2"/>
</dbReference>
<evidence type="ECO:0000259" key="8">
    <source>
        <dbReference type="Pfam" id="PF05193"/>
    </source>
</evidence>
<evidence type="ECO:0000256" key="3">
    <source>
        <dbReference type="ARBA" id="ARBA00022723"/>
    </source>
</evidence>
<dbReference type="PANTHER" id="PTHR43690">
    <property type="entry name" value="NARDILYSIN"/>
    <property type="match status" value="1"/>
</dbReference>
<dbReference type="Pfam" id="PF05193">
    <property type="entry name" value="Peptidase_M16_C"/>
    <property type="match status" value="1"/>
</dbReference>
<accession>A0A7T8QWH7</accession>
<proteinExistence type="inferred from homology"/>
<keyword evidence="2 9" id="KW-0645">Protease</keyword>
<dbReference type="SUPFAM" id="SSF63411">
    <property type="entry name" value="LuxS/MPP-like metallohydrolase"/>
    <property type="match status" value="1"/>
</dbReference>
<dbReference type="InterPro" id="IPR011249">
    <property type="entry name" value="Metalloenz_LuxS/M16"/>
</dbReference>
<dbReference type="GO" id="GO:0005739">
    <property type="term" value="C:mitochondrion"/>
    <property type="evidence" value="ECO:0007669"/>
    <property type="project" value="TreeGrafter"/>
</dbReference>
<dbReference type="EMBL" id="CP045891">
    <property type="protein sequence ID" value="QQP57680.1"/>
    <property type="molecule type" value="Genomic_DNA"/>
</dbReference>
<organism evidence="9 10">
    <name type="scientific">Caligus rogercresseyi</name>
    <name type="common">Sea louse</name>
    <dbReference type="NCBI Taxonomy" id="217165"/>
    <lineage>
        <taxon>Eukaryota</taxon>
        <taxon>Metazoa</taxon>
        <taxon>Ecdysozoa</taxon>
        <taxon>Arthropoda</taxon>
        <taxon>Crustacea</taxon>
        <taxon>Multicrustacea</taxon>
        <taxon>Hexanauplia</taxon>
        <taxon>Copepoda</taxon>
        <taxon>Siphonostomatoida</taxon>
        <taxon>Caligidae</taxon>
        <taxon>Caligus</taxon>
    </lineage>
</organism>
<keyword evidence="5" id="KW-0862">Zinc</keyword>
<evidence type="ECO:0000256" key="4">
    <source>
        <dbReference type="ARBA" id="ARBA00022801"/>
    </source>
</evidence>
<keyword evidence="6 9" id="KW-0482">Metalloprotease</keyword>
<dbReference type="OrthoDB" id="952271at2759"/>
<dbReference type="InterPro" id="IPR050626">
    <property type="entry name" value="Peptidase_M16"/>
</dbReference>
<dbReference type="GO" id="GO:0005829">
    <property type="term" value="C:cytosol"/>
    <property type="evidence" value="ECO:0007669"/>
    <property type="project" value="TreeGrafter"/>
</dbReference>
<dbReference type="InterPro" id="IPR007863">
    <property type="entry name" value="Peptidase_M16_C"/>
</dbReference>
<dbReference type="GO" id="GO:0043171">
    <property type="term" value="P:peptide catabolic process"/>
    <property type="evidence" value="ECO:0007669"/>
    <property type="project" value="TreeGrafter"/>
</dbReference>
<keyword evidence="3" id="KW-0479">Metal-binding</keyword>
<evidence type="ECO:0000256" key="1">
    <source>
        <dbReference type="ARBA" id="ARBA00007261"/>
    </source>
</evidence>
<evidence type="ECO:0000256" key="6">
    <source>
        <dbReference type="ARBA" id="ARBA00023049"/>
    </source>
</evidence>
<name>A0A7T8QWH7_CALRO</name>
<dbReference type="GO" id="GO:0004222">
    <property type="term" value="F:metalloendopeptidase activity"/>
    <property type="evidence" value="ECO:0007669"/>
    <property type="project" value="TreeGrafter"/>
</dbReference>